<dbReference type="InterPro" id="IPR056094">
    <property type="entry name" value="DUF7677"/>
</dbReference>
<gene>
    <name evidence="2" type="ORF">NOX80_01875</name>
</gene>
<dbReference type="Proteomes" id="UP001059844">
    <property type="component" value="Chromosome"/>
</dbReference>
<dbReference type="EMBL" id="CP101751">
    <property type="protein sequence ID" value="UUC45964.1"/>
    <property type="molecule type" value="Genomic_DNA"/>
</dbReference>
<evidence type="ECO:0000313" key="2">
    <source>
        <dbReference type="EMBL" id="UUC45964.1"/>
    </source>
</evidence>
<dbReference type="RefSeq" id="WP_256551645.1">
    <property type="nucleotide sequence ID" value="NZ_CP101751.1"/>
</dbReference>
<evidence type="ECO:0000259" key="1">
    <source>
        <dbReference type="Pfam" id="PF24725"/>
    </source>
</evidence>
<keyword evidence="3" id="KW-1185">Reference proteome</keyword>
<reference evidence="2" key="1">
    <citation type="submission" date="2022-07" db="EMBL/GenBank/DDBJ databases">
        <title>Isolation, identification, and degradation of a PFOSA degrading strain from sewage treatment plant.</title>
        <authorList>
            <person name="Zhang L."/>
            <person name="Huo Y."/>
        </authorList>
    </citation>
    <scope>NUCLEOTIDE SEQUENCE</scope>
    <source>
        <strain evidence="2">C1</strain>
    </source>
</reference>
<accession>A0ABY5IX87</accession>
<dbReference type="Pfam" id="PF24725">
    <property type="entry name" value="DUF7677"/>
    <property type="match status" value="1"/>
</dbReference>
<name>A0ABY5IX87_9FLAO</name>
<organism evidence="2 3">
    <name type="scientific">Flavobacterium cerinum</name>
    <dbReference type="NCBI Taxonomy" id="2502784"/>
    <lineage>
        <taxon>Bacteria</taxon>
        <taxon>Pseudomonadati</taxon>
        <taxon>Bacteroidota</taxon>
        <taxon>Flavobacteriia</taxon>
        <taxon>Flavobacteriales</taxon>
        <taxon>Flavobacteriaceae</taxon>
        <taxon>Flavobacterium</taxon>
    </lineage>
</organism>
<proteinExistence type="predicted"/>
<feature type="domain" description="DUF7677" evidence="1">
    <location>
        <begin position="102"/>
        <end position="187"/>
    </location>
</feature>
<protein>
    <recommendedName>
        <fullName evidence="1">DUF7677 domain-containing protein</fullName>
    </recommendedName>
</protein>
<evidence type="ECO:0000313" key="3">
    <source>
        <dbReference type="Proteomes" id="UP001059844"/>
    </source>
</evidence>
<sequence>MKLPAHQKSNIRHFIYYLVNGTLNFTIIRETFGDSYHHSLKTNPDLFYKTACIYIDQETNPNYNTISNSRLGSFICRLYQNPTDLNDFQDWEIDFTTDKPTFSSDFKNFTKWFITANTVDSISFHDYIDDGATFVEQCFAIWTNVVTLENNTVTNYQYAISRVEEYIKSYYINNYPDNLEDWECELY</sequence>